<accession>A0A1X0RMR6</accession>
<feature type="region of interest" description="Disordered" evidence="1">
    <location>
        <begin position="1"/>
        <end position="41"/>
    </location>
</feature>
<sequence>MTKEGTIPSSTIEFNTKSDKKITSGPSYKDCDDNPNMEQPILMTNSHTLDDRQTNTNQIAHGLVDDHMLITRMRQAKHDISDSVVEFLKESNRPSTRKNYEQA</sequence>
<protein>
    <submittedName>
        <fullName evidence="2">Uncharacterized protein</fullName>
    </submittedName>
</protein>
<dbReference type="AlphaFoldDB" id="A0A1X0RMR6"/>
<gene>
    <name evidence="2" type="ORF">BCV71DRAFT_72982</name>
</gene>
<evidence type="ECO:0000313" key="3">
    <source>
        <dbReference type="Proteomes" id="UP000242381"/>
    </source>
</evidence>
<dbReference type="Proteomes" id="UP000242381">
    <property type="component" value="Unassembled WGS sequence"/>
</dbReference>
<dbReference type="EMBL" id="KV921558">
    <property type="protein sequence ID" value="ORE13198.1"/>
    <property type="molecule type" value="Genomic_DNA"/>
</dbReference>
<proteinExistence type="predicted"/>
<name>A0A1X0RMR6_RHIZD</name>
<evidence type="ECO:0000256" key="1">
    <source>
        <dbReference type="SAM" id="MobiDB-lite"/>
    </source>
</evidence>
<organism evidence="2 3">
    <name type="scientific">Rhizopus microsporus</name>
    <dbReference type="NCBI Taxonomy" id="58291"/>
    <lineage>
        <taxon>Eukaryota</taxon>
        <taxon>Fungi</taxon>
        <taxon>Fungi incertae sedis</taxon>
        <taxon>Mucoromycota</taxon>
        <taxon>Mucoromycotina</taxon>
        <taxon>Mucoromycetes</taxon>
        <taxon>Mucorales</taxon>
        <taxon>Mucorineae</taxon>
        <taxon>Rhizopodaceae</taxon>
        <taxon>Rhizopus</taxon>
    </lineage>
</organism>
<reference evidence="2 3" key="1">
    <citation type="journal article" date="2016" name="Proc. Natl. Acad. Sci. U.S.A.">
        <title>Lipid metabolic changes in an early divergent fungus govern the establishment of a mutualistic symbiosis with endobacteria.</title>
        <authorList>
            <person name="Lastovetsky O.A."/>
            <person name="Gaspar M.L."/>
            <person name="Mondo S.J."/>
            <person name="LaButti K.M."/>
            <person name="Sandor L."/>
            <person name="Grigoriev I.V."/>
            <person name="Henry S.A."/>
            <person name="Pawlowska T.E."/>
        </authorList>
    </citation>
    <scope>NUCLEOTIDE SEQUENCE [LARGE SCALE GENOMIC DNA]</scope>
    <source>
        <strain evidence="2 3">ATCC 11559</strain>
    </source>
</reference>
<evidence type="ECO:0000313" key="2">
    <source>
        <dbReference type="EMBL" id="ORE13198.1"/>
    </source>
</evidence>